<reference evidence="8 9" key="1">
    <citation type="submission" date="2019-10" db="EMBL/GenBank/DDBJ databases">
        <title>Rubrobacter sp nov SCSIO 52915 isolated from a deep-sea sediment in the South China Sea.</title>
        <authorList>
            <person name="Chen R.W."/>
        </authorList>
    </citation>
    <scope>NUCLEOTIDE SEQUENCE [LARGE SCALE GENOMIC DNA]</scope>
    <source>
        <strain evidence="8 9">SCSIO 52915</strain>
    </source>
</reference>
<keyword evidence="9" id="KW-1185">Reference proteome</keyword>
<dbReference type="EMBL" id="CP045121">
    <property type="protein sequence ID" value="QIN78642.1"/>
    <property type="molecule type" value="Genomic_DNA"/>
</dbReference>
<dbReference type="KEGG" id="rmar:GBA65_09035"/>
<dbReference type="PANTHER" id="PTHR42913:SF9">
    <property type="entry name" value="SLR1591 PROTEIN"/>
    <property type="match status" value="1"/>
</dbReference>
<comment type="cofactor">
    <cofactor evidence="1">
        <name>FAD</name>
        <dbReference type="ChEBI" id="CHEBI:57692"/>
    </cofactor>
</comment>
<feature type="domain" description="FAD/NAD(P)-binding" evidence="7">
    <location>
        <begin position="52"/>
        <end position="348"/>
    </location>
</feature>
<dbReference type="GO" id="GO:0003955">
    <property type="term" value="F:NAD(P)H dehydrogenase (quinone) activity"/>
    <property type="evidence" value="ECO:0007669"/>
    <property type="project" value="TreeGrafter"/>
</dbReference>
<evidence type="ECO:0000259" key="7">
    <source>
        <dbReference type="Pfam" id="PF07992"/>
    </source>
</evidence>
<accession>A0A6G8PWR2</accession>
<evidence type="ECO:0000256" key="4">
    <source>
        <dbReference type="ARBA" id="ARBA00022827"/>
    </source>
</evidence>
<dbReference type="InterPro" id="IPR036188">
    <property type="entry name" value="FAD/NAD-bd_sf"/>
</dbReference>
<evidence type="ECO:0000313" key="8">
    <source>
        <dbReference type="EMBL" id="QIN78642.1"/>
    </source>
</evidence>
<comment type="similarity">
    <text evidence="2">Belongs to the NADH dehydrogenase family.</text>
</comment>
<dbReference type="InterPro" id="IPR023753">
    <property type="entry name" value="FAD/NAD-binding_dom"/>
</dbReference>
<evidence type="ECO:0000256" key="5">
    <source>
        <dbReference type="ARBA" id="ARBA00023002"/>
    </source>
</evidence>
<keyword evidence="3" id="KW-0285">Flavoprotein</keyword>
<evidence type="ECO:0000256" key="3">
    <source>
        <dbReference type="ARBA" id="ARBA00022630"/>
    </source>
</evidence>
<organism evidence="8 9">
    <name type="scientific">Rubrobacter marinus</name>
    <dbReference type="NCBI Taxonomy" id="2653852"/>
    <lineage>
        <taxon>Bacteria</taxon>
        <taxon>Bacillati</taxon>
        <taxon>Actinomycetota</taxon>
        <taxon>Rubrobacteria</taxon>
        <taxon>Rubrobacterales</taxon>
        <taxon>Rubrobacteraceae</taxon>
        <taxon>Rubrobacter</taxon>
    </lineage>
</organism>
<dbReference type="Gene3D" id="3.50.50.100">
    <property type="match status" value="1"/>
</dbReference>
<proteinExistence type="inferred from homology"/>
<dbReference type="PANTHER" id="PTHR42913">
    <property type="entry name" value="APOPTOSIS-INDUCING FACTOR 1"/>
    <property type="match status" value="1"/>
</dbReference>
<feature type="region of interest" description="Disordered" evidence="6">
    <location>
        <begin position="1"/>
        <end position="23"/>
    </location>
</feature>
<evidence type="ECO:0000313" key="9">
    <source>
        <dbReference type="Proteomes" id="UP000502706"/>
    </source>
</evidence>
<keyword evidence="4" id="KW-0274">FAD</keyword>
<dbReference type="Proteomes" id="UP000502706">
    <property type="component" value="Chromosome"/>
</dbReference>
<feature type="compositionally biased region" description="Polar residues" evidence="6">
    <location>
        <begin position="1"/>
        <end position="12"/>
    </location>
</feature>
<gene>
    <name evidence="8" type="ORF">GBA65_09035</name>
</gene>
<dbReference type="InterPro" id="IPR051169">
    <property type="entry name" value="NADH-Q_oxidoreductase"/>
</dbReference>
<evidence type="ECO:0000256" key="1">
    <source>
        <dbReference type="ARBA" id="ARBA00001974"/>
    </source>
</evidence>
<dbReference type="SUPFAM" id="SSF51905">
    <property type="entry name" value="FAD/NAD(P)-binding domain"/>
    <property type="match status" value="2"/>
</dbReference>
<dbReference type="AlphaFoldDB" id="A0A6G8PWR2"/>
<protein>
    <submittedName>
        <fullName evidence="8">Pyridine nucleotide-disulfide oxidoreductase</fullName>
    </submittedName>
</protein>
<name>A0A6G8PWR2_9ACTN</name>
<evidence type="ECO:0000256" key="6">
    <source>
        <dbReference type="SAM" id="MobiDB-lite"/>
    </source>
</evidence>
<dbReference type="Pfam" id="PF07992">
    <property type="entry name" value="Pyr_redox_2"/>
    <property type="match status" value="1"/>
</dbReference>
<dbReference type="GO" id="GO:0019646">
    <property type="term" value="P:aerobic electron transport chain"/>
    <property type="evidence" value="ECO:0007669"/>
    <property type="project" value="TreeGrafter"/>
</dbReference>
<keyword evidence="5" id="KW-0560">Oxidoreductase</keyword>
<evidence type="ECO:0000256" key="2">
    <source>
        <dbReference type="ARBA" id="ARBA00005272"/>
    </source>
</evidence>
<sequence>MTVSPDSRTPTRSCKYRGSDGQPYKHAADLHPLVYTSRVLASPPGRPAPRPRIVLAGGGHAHLYTLRRTAELTRRGFDVTLIDPSPYLYYSGMATGVVSGVYTPEEDRIDVRRLVEGGGGSFVQGRVRTVHGEDRALVLEDGRAVPYDAVSFCLGSTTPTNKVPDDGRVLPVKPVENAAEIKRRLLLDGDRPVKLLVVGGGAAGCEVAANALALLDRRPAGGEVAVVERGDWLLEGSPKPARRSIRAYLEGRGARVLTGTEVVSYDAGRARTSRGDLLPYDLAVLAVGIVASGRVFRASGLPVGPCGGLWVDRALRSVADGRIFGGGDAVSYRGLGLPKLGVFAVRQGPVLYHNLQAVPRGEPVRRYNPQKRFLYVLNLGDGTGLAVYDRVAWRGRLAWKLKSYVDRRFMAEYGGSA</sequence>